<accession>L0KCR9</accession>
<name>L0KCR9_HALHC</name>
<dbReference type="Proteomes" id="UP000010880">
    <property type="component" value="Chromosome"/>
</dbReference>
<dbReference type="EMBL" id="CP003359">
    <property type="protein sequence ID" value="AGB41868.1"/>
    <property type="molecule type" value="Genomic_DNA"/>
</dbReference>
<proteinExistence type="predicted"/>
<evidence type="ECO:0000313" key="1">
    <source>
        <dbReference type="EMBL" id="AGB41868.1"/>
    </source>
</evidence>
<dbReference type="AlphaFoldDB" id="L0KCR9"/>
<dbReference type="InterPro" id="IPR023991">
    <property type="entry name" value="Bacteriocin_IIb_lactobn/cerein"/>
</dbReference>
<sequence length="58" mass="5824">MNELSTVGNFEELSEDEYLNVDGGLVITGTAVAAGVGCLAGGVTVGYAIGTVIESVME</sequence>
<dbReference type="NCBIfam" id="TIGR03949">
    <property type="entry name" value="bact_IIb_cerein"/>
    <property type="match status" value="1"/>
</dbReference>
<keyword evidence="2" id="KW-1185">Reference proteome</keyword>
<gene>
    <name evidence="1" type="ordered locus">Halha_1969</name>
</gene>
<reference evidence="2" key="1">
    <citation type="submission" date="2012-02" db="EMBL/GenBank/DDBJ databases">
        <title>The complete genome of Halobacteroides halobius DSM 5150.</title>
        <authorList>
            <person name="Lucas S."/>
            <person name="Copeland A."/>
            <person name="Lapidus A."/>
            <person name="Glavina del Rio T."/>
            <person name="Dalin E."/>
            <person name="Tice H."/>
            <person name="Bruce D."/>
            <person name="Goodwin L."/>
            <person name="Pitluck S."/>
            <person name="Peters L."/>
            <person name="Mikhailova N."/>
            <person name="Gu W."/>
            <person name="Kyrpides N."/>
            <person name="Mavromatis K."/>
            <person name="Ivanova N."/>
            <person name="Brettin T."/>
            <person name="Detter J.C."/>
            <person name="Han C."/>
            <person name="Larimer F."/>
            <person name="Land M."/>
            <person name="Hauser L."/>
            <person name="Markowitz V."/>
            <person name="Cheng J.-F."/>
            <person name="Hugenholtz P."/>
            <person name="Woyke T."/>
            <person name="Wu D."/>
            <person name="Tindall B."/>
            <person name="Pomrenke H."/>
            <person name="Brambilla E."/>
            <person name="Klenk H.-P."/>
            <person name="Eisen J.A."/>
        </authorList>
    </citation>
    <scope>NUCLEOTIDE SEQUENCE [LARGE SCALE GENOMIC DNA]</scope>
    <source>
        <strain evidence="2">ATCC 35273 / DSM 5150 / MD-1</strain>
    </source>
</reference>
<dbReference type="HOGENOM" id="CLU_2973150_0_0_9"/>
<dbReference type="STRING" id="748449.Halha_1969"/>
<dbReference type="RefSeq" id="WP_015327584.1">
    <property type="nucleotide sequence ID" value="NC_019978.1"/>
</dbReference>
<protein>
    <submittedName>
        <fullName evidence="1">Class IIb bacteriocin, lactobin A/cerein 7B family</fullName>
    </submittedName>
</protein>
<organism evidence="1 2">
    <name type="scientific">Halobacteroides halobius (strain ATCC 35273 / DSM 5150 / MD-1)</name>
    <dbReference type="NCBI Taxonomy" id="748449"/>
    <lineage>
        <taxon>Bacteria</taxon>
        <taxon>Bacillati</taxon>
        <taxon>Bacillota</taxon>
        <taxon>Clostridia</taxon>
        <taxon>Halanaerobiales</taxon>
        <taxon>Halobacteroidaceae</taxon>
        <taxon>Halobacteroides</taxon>
    </lineage>
</organism>
<evidence type="ECO:0000313" key="2">
    <source>
        <dbReference type="Proteomes" id="UP000010880"/>
    </source>
</evidence>
<dbReference type="KEGG" id="hhl:Halha_1969"/>